<dbReference type="EMBL" id="BAABGP010000014">
    <property type="protein sequence ID" value="GAA4485583.1"/>
    <property type="molecule type" value="Genomic_DNA"/>
</dbReference>
<dbReference type="SMART" id="SM00345">
    <property type="entry name" value="HTH_GNTR"/>
    <property type="match status" value="1"/>
</dbReference>
<evidence type="ECO:0000313" key="5">
    <source>
        <dbReference type="EMBL" id="GAA4485583.1"/>
    </source>
</evidence>
<keyword evidence="1" id="KW-0805">Transcription regulation</keyword>
<evidence type="ECO:0000256" key="2">
    <source>
        <dbReference type="ARBA" id="ARBA00023125"/>
    </source>
</evidence>
<dbReference type="Proteomes" id="UP001500731">
    <property type="component" value="Unassembled WGS sequence"/>
</dbReference>
<dbReference type="PROSITE" id="PS50949">
    <property type="entry name" value="HTH_GNTR"/>
    <property type="match status" value="1"/>
</dbReference>
<dbReference type="Pfam" id="PF00392">
    <property type="entry name" value="GntR"/>
    <property type="match status" value="1"/>
</dbReference>
<sequence length="217" mass="24046">MDGDVLGISVSHTQVGVTKQLLAEEVYQRVGASIIDGTLPPGHRIRDAELAAQFSVSRMPIREALQRLERIGLVEMYPSRYTQVTEVSPALTVKTREFAGYIEGAIAAIAVPRLNPEERTEAAQRALGMTDALEDGNAFSATRWAFIQYLAERSDNEIFRTVLDETSMLLFRNLRPWSLSAAEIDRMRTIHTQLAHAILAGDGSAAERLVRAMHLVD</sequence>
<evidence type="ECO:0000256" key="1">
    <source>
        <dbReference type="ARBA" id="ARBA00023015"/>
    </source>
</evidence>
<dbReference type="Gene3D" id="1.20.120.530">
    <property type="entry name" value="GntR ligand-binding domain-like"/>
    <property type="match status" value="1"/>
</dbReference>
<dbReference type="SUPFAM" id="SSF48008">
    <property type="entry name" value="GntR ligand-binding domain-like"/>
    <property type="match status" value="1"/>
</dbReference>
<dbReference type="InterPro" id="IPR000524">
    <property type="entry name" value="Tscrpt_reg_HTH_GntR"/>
</dbReference>
<keyword evidence="6" id="KW-1185">Reference proteome</keyword>
<dbReference type="PRINTS" id="PR00035">
    <property type="entry name" value="HTHGNTR"/>
</dbReference>
<comment type="caution">
    <text evidence="5">The sequence shown here is derived from an EMBL/GenBank/DDBJ whole genome shotgun (WGS) entry which is preliminary data.</text>
</comment>
<organism evidence="5 6">
    <name type="scientific">Microbacterium panaciterrae</name>
    <dbReference type="NCBI Taxonomy" id="985759"/>
    <lineage>
        <taxon>Bacteria</taxon>
        <taxon>Bacillati</taxon>
        <taxon>Actinomycetota</taxon>
        <taxon>Actinomycetes</taxon>
        <taxon>Micrococcales</taxon>
        <taxon>Microbacteriaceae</taxon>
        <taxon>Microbacterium</taxon>
    </lineage>
</organism>
<dbReference type="PANTHER" id="PTHR43537:SF49">
    <property type="entry name" value="TRANSCRIPTIONAL REGULATORY PROTEIN"/>
    <property type="match status" value="1"/>
</dbReference>
<gene>
    <name evidence="5" type="ORF">GCM10023171_20170</name>
</gene>
<dbReference type="InterPro" id="IPR036388">
    <property type="entry name" value="WH-like_DNA-bd_sf"/>
</dbReference>
<feature type="domain" description="HTH gntR-type" evidence="4">
    <location>
        <begin position="20"/>
        <end position="87"/>
    </location>
</feature>
<name>A0ABP8PFX0_9MICO</name>
<keyword evidence="2" id="KW-0238">DNA-binding</keyword>
<protein>
    <submittedName>
        <fullName evidence="5">GntR family transcriptional regulator</fullName>
    </submittedName>
</protein>
<reference evidence="6" key="1">
    <citation type="journal article" date="2019" name="Int. J. Syst. Evol. Microbiol.">
        <title>The Global Catalogue of Microorganisms (GCM) 10K type strain sequencing project: providing services to taxonomists for standard genome sequencing and annotation.</title>
        <authorList>
            <consortium name="The Broad Institute Genomics Platform"/>
            <consortium name="The Broad Institute Genome Sequencing Center for Infectious Disease"/>
            <person name="Wu L."/>
            <person name="Ma J."/>
        </authorList>
    </citation>
    <scope>NUCLEOTIDE SEQUENCE [LARGE SCALE GENOMIC DNA]</scope>
    <source>
        <strain evidence="6">JCM 17839</strain>
    </source>
</reference>
<dbReference type="InterPro" id="IPR011711">
    <property type="entry name" value="GntR_C"/>
</dbReference>
<evidence type="ECO:0000256" key="3">
    <source>
        <dbReference type="ARBA" id="ARBA00023163"/>
    </source>
</evidence>
<dbReference type="InterPro" id="IPR008920">
    <property type="entry name" value="TF_FadR/GntR_C"/>
</dbReference>
<keyword evidence="3" id="KW-0804">Transcription</keyword>
<dbReference type="SUPFAM" id="SSF46785">
    <property type="entry name" value="Winged helix' DNA-binding domain"/>
    <property type="match status" value="1"/>
</dbReference>
<dbReference type="CDD" id="cd07377">
    <property type="entry name" value="WHTH_GntR"/>
    <property type="match status" value="1"/>
</dbReference>
<dbReference type="Gene3D" id="1.10.10.10">
    <property type="entry name" value="Winged helix-like DNA-binding domain superfamily/Winged helix DNA-binding domain"/>
    <property type="match status" value="1"/>
</dbReference>
<proteinExistence type="predicted"/>
<dbReference type="InterPro" id="IPR036390">
    <property type="entry name" value="WH_DNA-bd_sf"/>
</dbReference>
<dbReference type="PANTHER" id="PTHR43537">
    <property type="entry name" value="TRANSCRIPTIONAL REGULATOR, GNTR FAMILY"/>
    <property type="match status" value="1"/>
</dbReference>
<evidence type="ECO:0000259" key="4">
    <source>
        <dbReference type="PROSITE" id="PS50949"/>
    </source>
</evidence>
<evidence type="ECO:0000313" key="6">
    <source>
        <dbReference type="Proteomes" id="UP001500731"/>
    </source>
</evidence>
<accession>A0ABP8PFX0</accession>
<dbReference type="Pfam" id="PF07729">
    <property type="entry name" value="FCD"/>
    <property type="match status" value="1"/>
</dbReference>